<evidence type="ECO:0000256" key="1">
    <source>
        <dbReference type="SAM" id="MobiDB-lite"/>
    </source>
</evidence>
<evidence type="ECO:0000313" key="2">
    <source>
        <dbReference type="EMBL" id="DAE10194.1"/>
    </source>
</evidence>
<feature type="region of interest" description="Disordered" evidence="1">
    <location>
        <begin position="1"/>
        <end position="20"/>
    </location>
</feature>
<organism evidence="2">
    <name type="scientific">Myoviridae sp. ctzS633</name>
    <dbReference type="NCBI Taxonomy" id="2825212"/>
    <lineage>
        <taxon>Viruses</taxon>
        <taxon>Duplodnaviria</taxon>
        <taxon>Heunggongvirae</taxon>
        <taxon>Uroviricota</taxon>
        <taxon>Caudoviricetes</taxon>
    </lineage>
</organism>
<protein>
    <submittedName>
        <fullName evidence="2">Uncharacterized protein</fullName>
    </submittedName>
</protein>
<proteinExistence type="predicted"/>
<sequence>MIPRVTSELGTVSTLDDRPNDTSGLTAAELKAKFDADSGTLKAYLNDVLIPFLESMTAAASLGIATIPGFSADNIQLALEQIVQAMQDVTQGSVTDGSITLAKLAAEVTAVALGGAAASHTHGAGDINSGVLNAARLPVLDGTKLGAGSVGTAQLGAAVVTSDKLAALSVLATHIAQNAVTAQKIADKTITRAKMAADAFTLADNAGAHNAVYRGKNLGSAVTAAQWAAIQAGTFEDLFIGDYWTINDVNWRIAAFDYYYNTGDVLCTTHHVVIVPEASLYETAMNSSQSTAGGYVASTMYTNGLAVALATVKSAFGDDHILTHRQIFCNAVTNGIPSGYGFYDNQIALMTEQSVFGGKFYGAAKTSTQTPSLMTLDNAQYPLFAHNHALINVPDKWVGLRDVVSATSYARVTSRGSPDYTANITNPIAVRPAFSIKA</sequence>
<name>A0A8S5PTK6_9CAUD</name>
<dbReference type="EMBL" id="BK015505">
    <property type="protein sequence ID" value="DAE10194.1"/>
    <property type="molecule type" value="Genomic_DNA"/>
</dbReference>
<accession>A0A8S5PTK6</accession>
<reference evidence="2" key="1">
    <citation type="journal article" date="2021" name="Proc. Natl. Acad. Sci. U.S.A.">
        <title>A Catalog of Tens of Thousands of Viruses from Human Metagenomes Reveals Hidden Associations with Chronic Diseases.</title>
        <authorList>
            <person name="Tisza M.J."/>
            <person name="Buck C.B."/>
        </authorList>
    </citation>
    <scope>NUCLEOTIDE SEQUENCE</scope>
    <source>
        <strain evidence="2">CtzS633</strain>
    </source>
</reference>